<dbReference type="SUPFAM" id="SSF56219">
    <property type="entry name" value="DNase I-like"/>
    <property type="match status" value="1"/>
</dbReference>
<dbReference type="Proteomes" id="UP000829196">
    <property type="component" value="Unassembled WGS sequence"/>
</dbReference>
<evidence type="ECO:0000313" key="4">
    <source>
        <dbReference type="Proteomes" id="UP000829196"/>
    </source>
</evidence>
<keyword evidence="1" id="KW-0863">Zinc-finger</keyword>
<comment type="caution">
    <text evidence="3">The sequence shown here is derived from an EMBL/GenBank/DDBJ whole genome shotgun (WGS) entry which is preliminary data.</text>
</comment>
<dbReference type="InterPro" id="IPR005135">
    <property type="entry name" value="Endo/exonuclease/phosphatase"/>
</dbReference>
<evidence type="ECO:0000259" key="2">
    <source>
        <dbReference type="PROSITE" id="PS50158"/>
    </source>
</evidence>
<dbReference type="InterPro" id="IPR044730">
    <property type="entry name" value="RNase_H-like_dom_plant"/>
</dbReference>
<dbReference type="InterPro" id="IPR036875">
    <property type="entry name" value="Znf_CCHC_sf"/>
</dbReference>
<dbReference type="PANTHER" id="PTHR31286">
    <property type="entry name" value="GLYCINE-RICH CELL WALL STRUCTURAL PROTEIN 1.8-LIKE"/>
    <property type="match status" value="1"/>
</dbReference>
<reference evidence="3" key="1">
    <citation type="journal article" date="2022" name="Front. Genet.">
        <title>Chromosome-Scale Assembly of the Dendrobium nobile Genome Provides Insights Into the Molecular Mechanism of the Biosynthesis of the Medicinal Active Ingredient of Dendrobium.</title>
        <authorList>
            <person name="Xu Q."/>
            <person name="Niu S.-C."/>
            <person name="Li K.-L."/>
            <person name="Zheng P.-J."/>
            <person name="Zhang X.-J."/>
            <person name="Jia Y."/>
            <person name="Liu Y."/>
            <person name="Niu Y.-X."/>
            <person name="Yu L.-H."/>
            <person name="Chen D.-F."/>
            <person name="Zhang G.-Q."/>
        </authorList>
    </citation>
    <scope>NUCLEOTIDE SEQUENCE</scope>
    <source>
        <tissue evidence="3">Leaf</tissue>
    </source>
</reference>
<keyword evidence="1" id="KW-0479">Metal-binding</keyword>
<evidence type="ECO:0000313" key="3">
    <source>
        <dbReference type="EMBL" id="KAI0496446.1"/>
    </source>
</evidence>
<dbReference type="GO" id="GO:0008270">
    <property type="term" value="F:zinc ion binding"/>
    <property type="evidence" value="ECO:0007669"/>
    <property type="project" value="UniProtKB-KW"/>
</dbReference>
<dbReference type="GO" id="GO:0003824">
    <property type="term" value="F:catalytic activity"/>
    <property type="evidence" value="ECO:0007669"/>
    <property type="project" value="InterPro"/>
</dbReference>
<organism evidence="3 4">
    <name type="scientific">Dendrobium nobile</name>
    <name type="common">Orchid</name>
    <dbReference type="NCBI Taxonomy" id="94219"/>
    <lineage>
        <taxon>Eukaryota</taxon>
        <taxon>Viridiplantae</taxon>
        <taxon>Streptophyta</taxon>
        <taxon>Embryophyta</taxon>
        <taxon>Tracheophyta</taxon>
        <taxon>Spermatophyta</taxon>
        <taxon>Magnoliopsida</taxon>
        <taxon>Liliopsida</taxon>
        <taxon>Asparagales</taxon>
        <taxon>Orchidaceae</taxon>
        <taxon>Epidendroideae</taxon>
        <taxon>Malaxideae</taxon>
        <taxon>Dendrobiinae</taxon>
        <taxon>Dendrobium</taxon>
    </lineage>
</organism>
<dbReference type="PROSITE" id="PS50158">
    <property type="entry name" value="ZF_CCHC"/>
    <property type="match status" value="1"/>
</dbReference>
<keyword evidence="4" id="KW-1185">Reference proteome</keyword>
<dbReference type="GO" id="GO:0003676">
    <property type="term" value="F:nucleic acid binding"/>
    <property type="evidence" value="ECO:0007669"/>
    <property type="project" value="InterPro"/>
</dbReference>
<feature type="domain" description="CCHC-type" evidence="2">
    <location>
        <begin position="148"/>
        <end position="163"/>
    </location>
</feature>
<dbReference type="InterPro" id="IPR001878">
    <property type="entry name" value="Znf_CCHC"/>
</dbReference>
<dbReference type="Pfam" id="PF14111">
    <property type="entry name" value="DUF4283"/>
    <property type="match status" value="1"/>
</dbReference>
<dbReference type="PANTHER" id="PTHR31286:SF99">
    <property type="entry name" value="DUF4283 DOMAIN-CONTAINING PROTEIN"/>
    <property type="match status" value="1"/>
</dbReference>
<dbReference type="InterPro" id="IPR025558">
    <property type="entry name" value="DUF4283"/>
</dbReference>
<gene>
    <name evidence="3" type="ORF">KFK09_022763</name>
</gene>
<keyword evidence="1" id="KW-0862">Zinc</keyword>
<dbReference type="InterPro" id="IPR036691">
    <property type="entry name" value="Endo/exonu/phosph_ase_sf"/>
</dbReference>
<dbReference type="AlphaFoldDB" id="A0A8T3AIQ1"/>
<name>A0A8T3AIQ1_DENNO</name>
<dbReference type="InterPro" id="IPR040256">
    <property type="entry name" value="At4g02000-like"/>
</dbReference>
<evidence type="ECO:0000256" key="1">
    <source>
        <dbReference type="PROSITE-ProRule" id="PRU00047"/>
    </source>
</evidence>
<accession>A0A8T3AIQ1</accession>
<dbReference type="EMBL" id="JAGYWB010000016">
    <property type="protein sequence ID" value="KAI0496446.1"/>
    <property type="molecule type" value="Genomic_DNA"/>
</dbReference>
<sequence length="957" mass="109518">MEEKNKHVLRHSMMIKVLGSNVSFPMCSLELRKQWSKYGGFHLTLIGMDWILCSFRMEEAVEEILIGGPWFIGKHIVGMDRWTAEFDPYSFKGITAPIWIRFPCLPLYCWDEDNLTRIASQFGTPMYIDGSSGRFFQRVEYEKVDLLCYHCGRVGHNKNECPDEVAQRISDQATSKLVAEKPGKTIPEANSGMIKSEYDPWIHFHFKNNCFVKTWGDGRKLNERKINKMGNLMSKPVKKTDSIELKKGDNNSVKNSHPIEVSNRFDALMVDSSDEPVKNNVDGDNSEALDRQGTEEINEGRNNAAKFVDIDMKSSGLGVQNGSSKVKLAKGARKREAALYLKEVIREHDVCFVGLLETKMTHIGRKEIDYLIGNNWDFFHVRAVGLSGGMVVLWDKRIVSFVVKGTSSQVILGDLLIPNMGLWKIATVYGSRRCKEREDLWRQLEDGLKEPNPSIVGGDFNCILNKEEKRGGKRFLFSKGPREMKQFMTNSDFHDVRSIGSIHLARVASDHSPFAIKLDGKIQVKRNNIKFEDTWRSYPAARSIVYHSWKKNDFGDHSEVLQRKNCRSMKALFFWRKSKCKNLQTLKEDLKKDIIELQNKEADGIGWTNEDLILLRSKVHERNVTLNQLATWWNQRAKARSHEEGDNNSKMFHNFALARRNGNKVVQIRDVNNISHVEEDEIEKRLSQSAVDELCSDFTLAELQISVFQQGNNRAPVGYTIKKKVTRFLGYKNVKEMSYLGIKLSLNRLKLADFQDMLSNVMDKLNAWGKKTLSLGDHTWDEGLERIAIDDVGLVMDKTCVWGCNSIESYEHIMRNRNCVKHGKSALSSSVTASNALALASIKGSPYLSNWGTNLLRESCESLCPPLKDWMKINVDASLLRSNCARVGGIFRDHQGRFILAFGEKKIHWDITKLEMEAVLSVKDYIRSWMLEYKGVIIESDNLNVIRFIQDSFKKNK</sequence>
<dbReference type="SUPFAM" id="SSF57756">
    <property type="entry name" value="Retrovirus zinc finger-like domains"/>
    <property type="match status" value="1"/>
</dbReference>
<dbReference type="Pfam" id="PF03372">
    <property type="entry name" value="Exo_endo_phos"/>
    <property type="match status" value="1"/>
</dbReference>
<dbReference type="SMART" id="SM00343">
    <property type="entry name" value="ZnF_C2HC"/>
    <property type="match status" value="1"/>
</dbReference>
<dbReference type="CDD" id="cd06222">
    <property type="entry name" value="RNase_H_like"/>
    <property type="match status" value="1"/>
</dbReference>
<protein>
    <recommendedName>
        <fullName evidence="2">CCHC-type domain-containing protein</fullName>
    </recommendedName>
</protein>
<proteinExistence type="predicted"/>
<dbReference type="Gene3D" id="3.60.10.10">
    <property type="entry name" value="Endonuclease/exonuclease/phosphatase"/>
    <property type="match status" value="1"/>
</dbReference>
<dbReference type="OrthoDB" id="685803at2759"/>